<reference evidence="1" key="1">
    <citation type="submission" date="2021-01" db="EMBL/GenBank/DDBJ databases">
        <authorList>
            <person name="Kaushik A."/>
        </authorList>
    </citation>
    <scope>NUCLEOTIDE SEQUENCE</scope>
    <source>
        <strain evidence="1">Type strain: AG8-Rh-89/</strain>
    </source>
</reference>
<organism evidence="1 2">
    <name type="scientific">Rhizoctonia solani</name>
    <dbReference type="NCBI Taxonomy" id="456999"/>
    <lineage>
        <taxon>Eukaryota</taxon>
        <taxon>Fungi</taxon>
        <taxon>Dikarya</taxon>
        <taxon>Basidiomycota</taxon>
        <taxon>Agaricomycotina</taxon>
        <taxon>Agaricomycetes</taxon>
        <taxon>Cantharellales</taxon>
        <taxon>Ceratobasidiaceae</taxon>
        <taxon>Rhizoctonia</taxon>
    </lineage>
</organism>
<name>A0A8H3GAN5_9AGAM</name>
<dbReference type="AlphaFoldDB" id="A0A8H3GAN5"/>
<dbReference type="OrthoDB" id="2012278at2759"/>
<accession>A0A8H3GAN5</accession>
<dbReference type="EMBL" id="CAJMWZ010001794">
    <property type="protein sequence ID" value="CAE6442418.1"/>
    <property type="molecule type" value="Genomic_DNA"/>
</dbReference>
<sequence>MVMQPAPPALWHRGSLSYTLQQLVQRAQGALDPEVAASLHEATGRVFIQEAYMNDLNVATSGRSISPDPHFVYNGYLTALSNLIRVLTLPGFEGTPRGQISRSMHMRLQNVLTIVHSRGNDLTGLFRDPNMSRALADLAGFP</sequence>
<gene>
    <name evidence="1" type="ORF">RDB_LOCUS31725</name>
</gene>
<comment type="caution">
    <text evidence="1">The sequence shown here is derived from an EMBL/GenBank/DDBJ whole genome shotgun (WGS) entry which is preliminary data.</text>
</comment>
<dbReference type="Proteomes" id="UP000663850">
    <property type="component" value="Unassembled WGS sequence"/>
</dbReference>
<evidence type="ECO:0000313" key="1">
    <source>
        <dbReference type="EMBL" id="CAE6442418.1"/>
    </source>
</evidence>
<evidence type="ECO:0000313" key="2">
    <source>
        <dbReference type="Proteomes" id="UP000663850"/>
    </source>
</evidence>
<proteinExistence type="predicted"/>
<protein>
    <submittedName>
        <fullName evidence="1">Uncharacterized protein</fullName>
    </submittedName>
</protein>